<dbReference type="CDD" id="cd00009">
    <property type="entry name" value="AAA"/>
    <property type="match status" value="1"/>
</dbReference>
<evidence type="ECO:0000259" key="2">
    <source>
        <dbReference type="SMART" id="SM00382"/>
    </source>
</evidence>
<dbReference type="InterPro" id="IPR003593">
    <property type="entry name" value="AAA+_ATPase"/>
</dbReference>
<dbReference type="PANTHER" id="PTHR42759:SF1">
    <property type="entry name" value="MAGNESIUM-CHELATASE SUBUNIT CHLD"/>
    <property type="match status" value="1"/>
</dbReference>
<gene>
    <name evidence="3" type="ORF">C450_10588</name>
</gene>
<sequence>MRTRVTTDNRHESTWSRPLPPESVSGVEAANGPSSAIHDAEPGDRMTDDRTAAFADATEADVRAAFDAESYVAGDEISTTVSLALRLGKPLLVEGEPGAGKTELAKVLAGGFDADLIRLQCYEGLTAESALYEWNYTKQLLAVQAAGGPGAGAPGTGDGTENDPERADDSVFAEEYLLERPLLRALRGDEPRVLLIDEVDRADEAFEALLLEVLSDFQVSVPELGTVRAETPPIVVITSNRTRGLSDALKRRCLYLHVAPPSMEKERAILERKVPELDGRVAVELCGMAGRLREEPLLKPPGAAETIDWARAVAALRHDGADGSIDRDEIRNTLGCLLKEVEDIKRVDDDLLATLLDAAETARAEAD</sequence>
<dbReference type="Gene3D" id="3.40.50.300">
    <property type="entry name" value="P-loop containing nucleotide triphosphate hydrolases"/>
    <property type="match status" value="1"/>
</dbReference>
<proteinExistence type="predicted"/>
<accession>M0N611</accession>
<dbReference type="InterPro" id="IPR027417">
    <property type="entry name" value="P-loop_NTPase"/>
</dbReference>
<evidence type="ECO:0000256" key="1">
    <source>
        <dbReference type="SAM" id="MobiDB-lite"/>
    </source>
</evidence>
<dbReference type="Pfam" id="PF00004">
    <property type="entry name" value="AAA"/>
    <property type="match status" value="1"/>
</dbReference>
<dbReference type="InterPro" id="IPR050764">
    <property type="entry name" value="CbbQ/NirQ/NorQ/GpvN"/>
</dbReference>
<dbReference type="GO" id="GO:0016887">
    <property type="term" value="F:ATP hydrolysis activity"/>
    <property type="evidence" value="ECO:0007669"/>
    <property type="project" value="InterPro"/>
</dbReference>
<dbReference type="SMART" id="SM00382">
    <property type="entry name" value="AAA"/>
    <property type="match status" value="1"/>
</dbReference>
<feature type="compositionally biased region" description="Gly residues" evidence="1">
    <location>
        <begin position="147"/>
        <end position="158"/>
    </location>
</feature>
<keyword evidence="4" id="KW-1185">Reference proteome</keyword>
<feature type="region of interest" description="Disordered" evidence="1">
    <location>
        <begin position="1"/>
        <end position="46"/>
    </location>
</feature>
<feature type="compositionally biased region" description="Basic and acidic residues" evidence="1">
    <location>
        <begin position="1"/>
        <end position="14"/>
    </location>
</feature>
<evidence type="ECO:0000313" key="3">
    <source>
        <dbReference type="EMBL" id="EMA52539.1"/>
    </source>
</evidence>
<feature type="region of interest" description="Disordered" evidence="1">
    <location>
        <begin position="147"/>
        <end position="166"/>
    </location>
</feature>
<dbReference type="AlphaFoldDB" id="M0N611"/>
<reference evidence="3 4" key="1">
    <citation type="journal article" date="2014" name="PLoS Genet.">
        <title>Phylogenetically driven sequencing of extremely halophilic archaea reveals strategies for static and dynamic osmo-response.</title>
        <authorList>
            <person name="Becker E.A."/>
            <person name="Seitzer P.M."/>
            <person name="Tritt A."/>
            <person name="Larsen D."/>
            <person name="Krusor M."/>
            <person name="Yao A.I."/>
            <person name="Wu D."/>
            <person name="Madern D."/>
            <person name="Eisen J.A."/>
            <person name="Darling A.E."/>
            <person name="Facciotti M.T."/>
        </authorList>
    </citation>
    <scope>NUCLEOTIDE SEQUENCE [LARGE SCALE GENOMIC DNA]</scope>
    <source>
        <strain evidence="3 4">DSM 8989</strain>
    </source>
</reference>
<dbReference type="InterPro" id="IPR003959">
    <property type="entry name" value="ATPase_AAA_core"/>
</dbReference>
<dbReference type="Proteomes" id="UP000011625">
    <property type="component" value="Unassembled WGS sequence"/>
</dbReference>
<dbReference type="GO" id="GO:0005524">
    <property type="term" value="F:ATP binding"/>
    <property type="evidence" value="ECO:0007669"/>
    <property type="project" value="InterPro"/>
</dbReference>
<dbReference type="EMBL" id="AOME01000054">
    <property type="protein sequence ID" value="EMA52539.1"/>
    <property type="molecule type" value="Genomic_DNA"/>
</dbReference>
<comment type="caution">
    <text evidence="3">The sequence shown here is derived from an EMBL/GenBank/DDBJ whole genome shotgun (WGS) entry which is preliminary data.</text>
</comment>
<dbReference type="PATRIC" id="fig|1227456.3.peg.2141"/>
<name>M0N611_9EURY</name>
<dbReference type="PANTHER" id="PTHR42759">
    <property type="entry name" value="MOXR FAMILY PROTEIN"/>
    <property type="match status" value="1"/>
</dbReference>
<organism evidence="3 4">
    <name type="scientific">Halococcus salifodinae DSM 8989</name>
    <dbReference type="NCBI Taxonomy" id="1227456"/>
    <lineage>
        <taxon>Archaea</taxon>
        <taxon>Methanobacteriati</taxon>
        <taxon>Methanobacteriota</taxon>
        <taxon>Stenosarchaea group</taxon>
        <taxon>Halobacteria</taxon>
        <taxon>Halobacteriales</taxon>
        <taxon>Halococcaceae</taxon>
        <taxon>Halococcus</taxon>
    </lineage>
</organism>
<dbReference type="STRING" id="1227456.C450_10588"/>
<evidence type="ECO:0000313" key="4">
    <source>
        <dbReference type="Proteomes" id="UP000011625"/>
    </source>
</evidence>
<protein>
    <submittedName>
        <fullName evidence="3">ATPase</fullName>
    </submittedName>
</protein>
<feature type="domain" description="AAA+ ATPase" evidence="2">
    <location>
        <begin position="87"/>
        <end position="264"/>
    </location>
</feature>
<dbReference type="SUPFAM" id="SSF52540">
    <property type="entry name" value="P-loop containing nucleoside triphosphate hydrolases"/>
    <property type="match status" value="1"/>
</dbReference>